<dbReference type="InterPro" id="IPR052391">
    <property type="entry name" value="E3_Ligase-Neurotoxin"/>
</dbReference>
<dbReference type="Pfam" id="PF14420">
    <property type="entry name" value="Clr5"/>
    <property type="match status" value="1"/>
</dbReference>
<protein>
    <recommendedName>
        <fullName evidence="3">Clr5 domain-containing protein</fullName>
    </recommendedName>
</protein>
<dbReference type="Proteomes" id="UP000710440">
    <property type="component" value="Unassembled WGS sequence"/>
</dbReference>
<dbReference type="SUPFAM" id="SSF48403">
    <property type="entry name" value="Ankyrin repeat"/>
    <property type="match status" value="1"/>
</dbReference>
<feature type="region of interest" description="Disordered" evidence="2">
    <location>
        <begin position="62"/>
        <end position="87"/>
    </location>
</feature>
<dbReference type="PROSITE" id="PS50088">
    <property type="entry name" value="ANK_REPEAT"/>
    <property type="match status" value="3"/>
</dbReference>
<evidence type="ECO:0000313" key="4">
    <source>
        <dbReference type="EMBL" id="GIK07050.1"/>
    </source>
</evidence>
<organism evidence="4 5">
    <name type="scientific">Aspergillus viridinutans</name>
    <dbReference type="NCBI Taxonomy" id="75553"/>
    <lineage>
        <taxon>Eukaryota</taxon>
        <taxon>Fungi</taxon>
        <taxon>Dikarya</taxon>
        <taxon>Ascomycota</taxon>
        <taxon>Pezizomycotina</taxon>
        <taxon>Eurotiomycetes</taxon>
        <taxon>Eurotiomycetidae</taxon>
        <taxon>Eurotiales</taxon>
        <taxon>Aspergillaceae</taxon>
        <taxon>Aspergillus</taxon>
        <taxon>Aspergillus subgen. Fumigati</taxon>
    </lineage>
</organism>
<evidence type="ECO:0000313" key="5">
    <source>
        <dbReference type="Proteomes" id="UP000710440"/>
    </source>
</evidence>
<dbReference type="InterPro" id="IPR002110">
    <property type="entry name" value="Ankyrin_rpt"/>
</dbReference>
<dbReference type="EMBL" id="BOPL01000012">
    <property type="protein sequence ID" value="GIK07050.1"/>
    <property type="molecule type" value="Genomic_DNA"/>
</dbReference>
<dbReference type="InterPro" id="IPR025676">
    <property type="entry name" value="Clr5_dom"/>
</dbReference>
<dbReference type="Pfam" id="PF00023">
    <property type="entry name" value="Ank"/>
    <property type="match status" value="1"/>
</dbReference>
<dbReference type="PANTHER" id="PTHR24133">
    <property type="entry name" value="ANKYRIN DOMAIN-CONTAINING"/>
    <property type="match status" value="1"/>
</dbReference>
<dbReference type="PROSITE" id="PS50297">
    <property type="entry name" value="ANK_REP_REGION"/>
    <property type="match status" value="3"/>
</dbReference>
<dbReference type="Gene3D" id="1.25.40.20">
    <property type="entry name" value="Ankyrin repeat-containing domain"/>
    <property type="match status" value="2"/>
</dbReference>
<dbReference type="RefSeq" id="XP_043130236.1">
    <property type="nucleotide sequence ID" value="XM_043274301.1"/>
</dbReference>
<name>A0A9P3C394_ASPVI</name>
<dbReference type="AlphaFoldDB" id="A0A9P3C394"/>
<keyword evidence="1" id="KW-0040">ANK repeat</keyword>
<feature type="repeat" description="ANK" evidence="1">
    <location>
        <begin position="147"/>
        <end position="179"/>
    </location>
</feature>
<sequence length="608" mass="68873">MTTDWEDIKEDLRQLYLEQDLTCTEVMLEMQRRGFYKSRRSYKNCFKRWGFRKAERRAGDLGTLSQGLPIDQAMPADEDDTPSSPVSDHADVMYSQANNLVSFAPSTTEACPTSLWAHLSDLPEIEDPLSMFDETFANILLNYQDESGYTELHRAVMNEQADEVIALLSEGAAIDIEDWNGNLPVHYAADHRDEKIVKLLLGYRVGKIVPMVKQDSARLTLDHRNADGNTPLHLAISAGSLNHDHQRSIVTQLLGTGANPHIPNNVGVTPIHRAVELVSPTMSWDHGRHVDKMLTAKAADLTTEQITSLFKLFLANSYNAWADVNSHLNALFRTFLGNGADPDVTICPSCERLLTHFLHCCFKTRSASQKCDTRLATLICEKLDVARVNSIGDTCVHELIRFLGSWYYDPSIYQLLQIVVERGADVNHLNMARQSPLMLLLETRQLVDDVYTVLAFLLRRGANPLIPDAAGNFPIYAAVRNNPWLGSKLAKMILHVDNGLDTIVPWQFPQFTWWQSWMHAIASEDLGTSVTVLQQARHSPPPDIRDLLYRLALAVLTEKHLRRAKDWYQNSEKSPEQQKQHRTTVLNILLKSQGLDIDPDWFQYLLKL</sequence>
<keyword evidence="5" id="KW-1185">Reference proteome</keyword>
<dbReference type="Pfam" id="PF12796">
    <property type="entry name" value="Ank_2"/>
    <property type="match status" value="1"/>
</dbReference>
<feature type="domain" description="Clr5" evidence="3">
    <location>
        <begin position="1"/>
        <end position="53"/>
    </location>
</feature>
<feature type="repeat" description="ANK" evidence="1">
    <location>
        <begin position="180"/>
        <end position="201"/>
    </location>
</feature>
<accession>A0A9P3C394</accession>
<dbReference type="PANTHER" id="PTHR24133:SF40">
    <property type="entry name" value="ANKYRIN REPEAT DOMAIN 44"/>
    <property type="match status" value="1"/>
</dbReference>
<dbReference type="SMART" id="SM00248">
    <property type="entry name" value="ANK"/>
    <property type="match status" value="5"/>
</dbReference>
<comment type="caution">
    <text evidence="4">The sequence shown here is derived from an EMBL/GenBank/DDBJ whole genome shotgun (WGS) entry which is preliminary data.</text>
</comment>
<dbReference type="InterPro" id="IPR036770">
    <property type="entry name" value="Ankyrin_rpt-contain_sf"/>
</dbReference>
<proteinExistence type="predicted"/>
<dbReference type="GeneID" id="66930685"/>
<gene>
    <name evidence="4" type="ORF">Aspvir_002703</name>
</gene>
<evidence type="ECO:0000259" key="3">
    <source>
        <dbReference type="Pfam" id="PF14420"/>
    </source>
</evidence>
<evidence type="ECO:0000256" key="1">
    <source>
        <dbReference type="PROSITE-ProRule" id="PRU00023"/>
    </source>
</evidence>
<feature type="repeat" description="ANK" evidence="1">
    <location>
        <begin position="227"/>
        <end position="265"/>
    </location>
</feature>
<reference evidence="4 5" key="1">
    <citation type="submission" date="2021-02" db="EMBL/GenBank/DDBJ databases">
        <title>Pan-genome distribution and transcriptional activeness of fungal secondary metabolism genes in Aspergillus section Fumigati.</title>
        <authorList>
            <person name="Takahashi H."/>
            <person name="Umemura M."/>
            <person name="Ninomiya A."/>
            <person name="Kusuya Y."/>
            <person name="Urayama S."/>
            <person name="Shimizu M."/>
            <person name="Watanabe A."/>
            <person name="Kamei K."/>
            <person name="Yaguchi T."/>
            <person name="Hagiwara D."/>
        </authorList>
    </citation>
    <scope>NUCLEOTIDE SEQUENCE [LARGE SCALE GENOMIC DNA]</scope>
    <source>
        <strain evidence="4 5">IFM 47045</strain>
    </source>
</reference>
<dbReference type="OrthoDB" id="3200163at2759"/>
<evidence type="ECO:0000256" key="2">
    <source>
        <dbReference type="SAM" id="MobiDB-lite"/>
    </source>
</evidence>